<keyword evidence="1" id="KW-0732">Signal</keyword>
<evidence type="ECO:0008006" key="3">
    <source>
        <dbReference type="Google" id="ProtNLM"/>
    </source>
</evidence>
<accession>A0A8W7PEH8</accession>
<name>A0A8W7PEH8_ANOCL</name>
<reference evidence="2" key="1">
    <citation type="submission" date="2022-08" db="UniProtKB">
        <authorList>
            <consortium name="EnsemblMetazoa"/>
        </authorList>
    </citation>
    <scope>IDENTIFICATION</scope>
</reference>
<protein>
    <recommendedName>
        <fullName evidence="3">Secreted protein</fullName>
    </recommendedName>
</protein>
<dbReference type="EnsemblMetazoa" id="ACOM030066-RA">
    <property type="protein sequence ID" value="ACOM030066-PA.1"/>
    <property type="gene ID" value="ACOM030066"/>
</dbReference>
<dbReference type="AlphaFoldDB" id="A0A8W7PEH8"/>
<sequence length="202" mass="21766">MLLVVLFVPVRIVLAVRVRARLAILLVDDRFPLVLDRCKTRKPRNGSVKNQPAQILTIAAHATGETLLQPAVLAPVPVVLRHLAVHRAAALVAELFADRPLEEALAALAADRAIVATGGPIATHQTELDAHAAVLELVLMVLGGLAGQGRLVAFVVVQGMKIAATARLLFIMVTVTPRHSSSRRLPRKPPWQRCKVLSTVTQ</sequence>
<evidence type="ECO:0000256" key="1">
    <source>
        <dbReference type="SAM" id="SignalP"/>
    </source>
</evidence>
<organism evidence="2">
    <name type="scientific">Anopheles coluzzii</name>
    <name type="common">African malaria mosquito</name>
    <dbReference type="NCBI Taxonomy" id="1518534"/>
    <lineage>
        <taxon>Eukaryota</taxon>
        <taxon>Metazoa</taxon>
        <taxon>Ecdysozoa</taxon>
        <taxon>Arthropoda</taxon>
        <taxon>Hexapoda</taxon>
        <taxon>Insecta</taxon>
        <taxon>Pterygota</taxon>
        <taxon>Neoptera</taxon>
        <taxon>Endopterygota</taxon>
        <taxon>Diptera</taxon>
        <taxon>Nematocera</taxon>
        <taxon>Culicoidea</taxon>
        <taxon>Culicidae</taxon>
        <taxon>Anophelinae</taxon>
        <taxon>Anopheles</taxon>
    </lineage>
</organism>
<proteinExistence type="predicted"/>
<feature type="chain" id="PRO_5036448856" description="Secreted protein" evidence="1">
    <location>
        <begin position="16"/>
        <end position="202"/>
    </location>
</feature>
<dbReference type="Proteomes" id="UP000075882">
    <property type="component" value="Unassembled WGS sequence"/>
</dbReference>
<feature type="signal peptide" evidence="1">
    <location>
        <begin position="1"/>
        <end position="15"/>
    </location>
</feature>
<evidence type="ECO:0000313" key="2">
    <source>
        <dbReference type="EnsemblMetazoa" id="ACOM030066-PA.1"/>
    </source>
</evidence>